<proteinExistence type="predicted"/>
<dbReference type="EMBL" id="JANJQO010000437">
    <property type="protein sequence ID" value="KAJ2977796.1"/>
    <property type="molecule type" value="Genomic_DNA"/>
</dbReference>
<accession>A0ACC1NGS7</accession>
<organism evidence="1 2">
    <name type="scientific">Zarea fungicola</name>
    <dbReference type="NCBI Taxonomy" id="93591"/>
    <lineage>
        <taxon>Eukaryota</taxon>
        <taxon>Fungi</taxon>
        <taxon>Dikarya</taxon>
        <taxon>Ascomycota</taxon>
        <taxon>Pezizomycotina</taxon>
        <taxon>Sordariomycetes</taxon>
        <taxon>Hypocreomycetidae</taxon>
        <taxon>Hypocreales</taxon>
        <taxon>Cordycipitaceae</taxon>
        <taxon>Zarea</taxon>
    </lineage>
</organism>
<sequence length="565" mass="63089">MWLDAIGRMSMVVWLVLMVLMAFAETVPPIFVKIWIEEAPADRRWLLGYALLSLSSGVLAAFCLFFMFIILSPRASTSLHGKLTDTVTQSTLGFLSTTDTGSILNRYGVDMELLARRVPAGVYGFLYCAFTTLIQIGIILSGATYMTAVLPFVLGSLFFIQRYYLRTSRQLRLLEIEAQAPLVTELRDLSTGLIYIRGFGWQEHSFARCLQLLDASQQPFYFLLCSQTLLALVLDLLATLIATTLALICLYVEDASSPNATGLAFLSLLMVGTSFNRLVTDWTFMETSVGSLARLRHFLQYTPTENNQGASDLPPNWPSQGAVQLQNVFAGYKVDDQDRRVSVLRDISLTIEPGQKIGVMGRTGSGKSSLLATLLGFLEYSGSVVIDGIDIATARPDQLRSRIITISQELVELDGSIRDNMIPYNTSWDNNAKRTWSEKEGEEAERTDQVIRETLVQLRIWDQAKHKGGLEAPLDEVGYSHGDLQLLCIARAVVRRRLSGSRLVLIDEATASVDDARDRIVREMMRDYFRDCTKIVVAHRTETIADSNVTITMSDGCIVKTKKHW</sequence>
<gene>
    <name evidence="1" type="ORF">NQ176_g4174</name>
</gene>
<keyword evidence="2" id="KW-1185">Reference proteome</keyword>
<comment type="caution">
    <text evidence="1">The sequence shown here is derived from an EMBL/GenBank/DDBJ whole genome shotgun (WGS) entry which is preliminary data.</text>
</comment>
<evidence type="ECO:0000313" key="2">
    <source>
        <dbReference type="Proteomes" id="UP001143910"/>
    </source>
</evidence>
<protein>
    <submittedName>
        <fullName evidence="1">Uncharacterized protein</fullName>
    </submittedName>
</protein>
<evidence type="ECO:0000313" key="1">
    <source>
        <dbReference type="EMBL" id="KAJ2977796.1"/>
    </source>
</evidence>
<dbReference type="Proteomes" id="UP001143910">
    <property type="component" value="Unassembled WGS sequence"/>
</dbReference>
<reference evidence="1" key="1">
    <citation type="submission" date="2022-08" db="EMBL/GenBank/DDBJ databases">
        <title>Genome Sequence of Lecanicillium fungicola.</title>
        <authorList>
            <person name="Buettner E."/>
        </authorList>
    </citation>
    <scope>NUCLEOTIDE SEQUENCE</scope>
    <source>
        <strain evidence="1">Babe33</strain>
    </source>
</reference>
<name>A0ACC1NGS7_9HYPO</name>